<feature type="transmembrane region" description="Helical" evidence="1">
    <location>
        <begin position="6"/>
        <end position="25"/>
    </location>
</feature>
<evidence type="ECO:0000313" key="3">
    <source>
        <dbReference type="Proteomes" id="UP000649604"/>
    </source>
</evidence>
<evidence type="ECO:0000256" key="1">
    <source>
        <dbReference type="SAM" id="Phobius"/>
    </source>
</evidence>
<feature type="transmembrane region" description="Helical" evidence="1">
    <location>
        <begin position="37"/>
        <end position="54"/>
    </location>
</feature>
<proteinExistence type="predicted"/>
<keyword evidence="1" id="KW-0812">Transmembrane</keyword>
<reference evidence="2" key="1">
    <citation type="submission" date="2019-11" db="EMBL/GenBank/DDBJ databases">
        <title>Microbial mats filling the niche in hypersaline microbial mats.</title>
        <authorList>
            <person name="Wong H.L."/>
            <person name="Macleod F.I."/>
            <person name="White R.A. III"/>
            <person name="Burns B.P."/>
        </authorList>
    </citation>
    <scope>NUCLEOTIDE SEQUENCE</scope>
    <source>
        <strain evidence="2">Rbin_158</strain>
    </source>
</reference>
<gene>
    <name evidence="2" type="ORF">GF339_12460</name>
</gene>
<sequence length="55" mass="6020">MEQIGGIFVINLLAVLGLMLIVWLLSLVKKDASIVDGFWGLGFVLIAWITFALSN</sequence>
<keyword evidence="1" id="KW-0472">Membrane</keyword>
<dbReference type="AlphaFoldDB" id="A0A9D5Q618"/>
<protein>
    <submittedName>
        <fullName evidence="2">Uncharacterized protein</fullName>
    </submittedName>
</protein>
<accession>A0A9D5Q618</accession>
<name>A0A9D5Q618_9BACT</name>
<keyword evidence="1" id="KW-1133">Transmembrane helix</keyword>
<evidence type="ECO:0000313" key="2">
    <source>
        <dbReference type="EMBL" id="MBD3325394.1"/>
    </source>
</evidence>
<organism evidence="2 3">
    <name type="scientific">candidate division KSB3 bacterium</name>
    <dbReference type="NCBI Taxonomy" id="2044937"/>
    <lineage>
        <taxon>Bacteria</taxon>
        <taxon>candidate division KSB3</taxon>
    </lineage>
</organism>
<comment type="caution">
    <text evidence="2">The sequence shown here is derived from an EMBL/GenBank/DDBJ whole genome shotgun (WGS) entry which is preliminary data.</text>
</comment>
<dbReference type="Proteomes" id="UP000649604">
    <property type="component" value="Unassembled WGS sequence"/>
</dbReference>
<feature type="non-terminal residue" evidence="2">
    <location>
        <position position="55"/>
    </location>
</feature>
<dbReference type="EMBL" id="WJJP01000405">
    <property type="protein sequence ID" value="MBD3325394.1"/>
    <property type="molecule type" value="Genomic_DNA"/>
</dbReference>